<organism evidence="8 9">
    <name type="scientific">Ostreobium quekettii</name>
    <dbReference type="NCBI Taxonomy" id="121088"/>
    <lineage>
        <taxon>Eukaryota</taxon>
        <taxon>Viridiplantae</taxon>
        <taxon>Chlorophyta</taxon>
        <taxon>core chlorophytes</taxon>
        <taxon>Ulvophyceae</taxon>
        <taxon>TCBD clade</taxon>
        <taxon>Bryopsidales</taxon>
        <taxon>Ostreobineae</taxon>
        <taxon>Ostreobiaceae</taxon>
        <taxon>Ostreobium</taxon>
    </lineage>
</organism>
<keyword evidence="9" id="KW-1185">Reference proteome</keyword>
<comment type="caution">
    <text evidence="6">Lacks conserved residue(s) required for the propagation of feature annotation.</text>
</comment>
<dbReference type="PANTHER" id="PTHR42893">
    <property type="entry name" value="PROTEIN DETOXIFICATION 44, CHLOROPLASTIC-RELATED"/>
    <property type="match status" value="1"/>
</dbReference>
<accession>A0A8S1JAQ6</accession>
<name>A0A8S1JAQ6_9CHLO</name>
<feature type="compositionally biased region" description="Gly residues" evidence="7">
    <location>
        <begin position="1"/>
        <end position="11"/>
    </location>
</feature>
<feature type="region of interest" description="Disordered" evidence="7">
    <location>
        <begin position="1"/>
        <end position="51"/>
    </location>
</feature>
<dbReference type="PANTHER" id="PTHR42893:SF46">
    <property type="entry name" value="PROTEIN DETOXIFICATION 44, CHLOROPLASTIC"/>
    <property type="match status" value="1"/>
</dbReference>
<feature type="transmembrane region" description="Helical" evidence="6">
    <location>
        <begin position="193"/>
        <end position="214"/>
    </location>
</feature>
<sequence length="556" mass="58160">MPAPGAVGGSAGSVRVAPPACRRSRGLSLLRPAPRPPPDRPTRSCCPALPLTSNPGTRWRCSATGVRARASGGEDGARGSGPSALEAMARGAEAGAGAGGAGWPALWRPSRYDGEIWAISIPILCASLLVPLSAAVDTAIVGRLGSAQLGGVGLASVFTTILTAMFVFLPILTTPAVAKAAAHDDPEELSKTIANSIWVATIIGTVISVCSFHGADALIALLKPTQGVRQYAALYIKCLSFFGPVSLLFQTLAGVFRGLKDTKALFWGSACSASTNVILDVLFVFGFHWGVVGAGAATVLSVWVGALFLLGKLLKRGILLPKDATSPPSATSFLLKLRNGAPLSIRSLISLGMVFYTSVAVSRLNVTVVAAFEIMRQVFLLAYLSYTPLEYTTQALCASYLGKGDVVNAQRVFRRLLQLALMISTSVGLLFVLNRAHVGRVFTTDMAVVAQFLTVAPLVFAVLPLDAAAAIMDGALVASQNANYVAFAHIASSLVGLCVVMTVINTGNLNLLTSWLCIKLGFLGRSLFTGHKLFLSKDDPFTSEEKAAGLQADVRS</sequence>
<dbReference type="Proteomes" id="UP000708148">
    <property type="component" value="Unassembled WGS sequence"/>
</dbReference>
<feature type="transmembrane region" description="Helical" evidence="6">
    <location>
        <begin position="116"/>
        <end position="136"/>
    </location>
</feature>
<proteinExistence type="inferred from homology"/>
<dbReference type="InterPro" id="IPR044644">
    <property type="entry name" value="DinF-like"/>
</dbReference>
<comment type="similarity">
    <text evidence="2 6">Belongs to the multi antimicrobial extrusion (MATE) (TC 2.A.66.1) family.</text>
</comment>
<feature type="transmembrane region" description="Helical" evidence="6">
    <location>
        <begin position="291"/>
        <end position="310"/>
    </location>
</feature>
<reference evidence="8" key="1">
    <citation type="submission" date="2020-12" db="EMBL/GenBank/DDBJ databases">
        <authorList>
            <person name="Iha C."/>
        </authorList>
    </citation>
    <scope>NUCLEOTIDE SEQUENCE</scope>
</reference>
<keyword evidence="4 6" id="KW-1133">Transmembrane helix</keyword>
<dbReference type="OrthoDB" id="2126698at2759"/>
<evidence type="ECO:0000256" key="7">
    <source>
        <dbReference type="SAM" id="MobiDB-lite"/>
    </source>
</evidence>
<evidence type="ECO:0000256" key="5">
    <source>
        <dbReference type="ARBA" id="ARBA00023136"/>
    </source>
</evidence>
<dbReference type="NCBIfam" id="TIGR00797">
    <property type="entry name" value="matE"/>
    <property type="match status" value="1"/>
</dbReference>
<feature type="transmembrane region" description="Helical" evidence="6">
    <location>
        <begin position="265"/>
        <end position="285"/>
    </location>
</feature>
<dbReference type="GO" id="GO:0042910">
    <property type="term" value="F:xenobiotic transmembrane transporter activity"/>
    <property type="evidence" value="ECO:0007669"/>
    <property type="project" value="InterPro"/>
</dbReference>
<keyword evidence="3 6" id="KW-0812">Transmembrane</keyword>
<gene>
    <name evidence="8" type="ORF">OSTQU699_LOCUS9518</name>
</gene>
<evidence type="ECO:0000313" key="8">
    <source>
        <dbReference type="EMBL" id="CAD7704161.1"/>
    </source>
</evidence>
<keyword evidence="5 6" id="KW-0472">Membrane</keyword>
<dbReference type="EMBL" id="CAJHUC010002671">
    <property type="protein sequence ID" value="CAD7704161.1"/>
    <property type="molecule type" value="Genomic_DNA"/>
</dbReference>
<dbReference type="InterPro" id="IPR002528">
    <property type="entry name" value="MATE_fam"/>
</dbReference>
<comment type="subcellular location">
    <subcellularLocation>
        <location evidence="1">Membrane</location>
        <topology evidence="1">Multi-pass membrane protein</topology>
    </subcellularLocation>
</comment>
<evidence type="ECO:0000256" key="1">
    <source>
        <dbReference type="ARBA" id="ARBA00004141"/>
    </source>
</evidence>
<dbReference type="AlphaFoldDB" id="A0A8S1JAQ6"/>
<evidence type="ECO:0000313" key="9">
    <source>
        <dbReference type="Proteomes" id="UP000708148"/>
    </source>
</evidence>
<feature type="transmembrane region" description="Helical" evidence="6">
    <location>
        <begin position="448"/>
        <end position="472"/>
    </location>
</feature>
<feature type="transmembrane region" description="Helical" evidence="6">
    <location>
        <begin position="148"/>
        <end position="172"/>
    </location>
</feature>
<feature type="transmembrane region" description="Helical" evidence="6">
    <location>
        <begin position="484"/>
        <end position="504"/>
    </location>
</feature>
<evidence type="ECO:0000256" key="4">
    <source>
        <dbReference type="ARBA" id="ARBA00022989"/>
    </source>
</evidence>
<protein>
    <recommendedName>
        <fullName evidence="6">Protein DETOXIFICATION</fullName>
    </recommendedName>
    <alternativeName>
        <fullName evidence="6">Multidrug and toxic compound extrusion protein</fullName>
    </alternativeName>
</protein>
<evidence type="ECO:0000256" key="2">
    <source>
        <dbReference type="ARBA" id="ARBA00010199"/>
    </source>
</evidence>
<dbReference type="Pfam" id="PF01554">
    <property type="entry name" value="MatE"/>
    <property type="match status" value="2"/>
</dbReference>
<dbReference type="GO" id="GO:0015297">
    <property type="term" value="F:antiporter activity"/>
    <property type="evidence" value="ECO:0007669"/>
    <property type="project" value="InterPro"/>
</dbReference>
<evidence type="ECO:0000256" key="3">
    <source>
        <dbReference type="ARBA" id="ARBA00022692"/>
    </source>
</evidence>
<dbReference type="GO" id="GO:0016020">
    <property type="term" value="C:membrane"/>
    <property type="evidence" value="ECO:0007669"/>
    <property type="project" value="UniProtKB-SubCell"/>
</dbReference>
<feature type="transmembrane region" description="Helical" evidence="6">
    <location>
        <begin position="416"/>
        <end position="436"/>
    </location>
</feature>
<evidence type="ECO:0000256" key="6">
    <source>
        <dbReference type="RuleBase" id="RU004914"/>
    </source>
</evidence>
<feature type="transmembrane region" description="Helical" evidence="6">
    <location>
        <begin position="234"/>
        <end position="253"/>
    </location>
</feature>
<comment type="caution">
    <text evidence="8">The sequence shown here is derived from an EMBL/GenBank/DDBJ whole genome shotgun (WGS) entry which is preliminary data.</text>
</comment>